<dbReference type="EMBL" id="HBNR01000090">
    <property type="protein sequence ID" value="CAE4560450.1"/>
    <property type="molecule type" value="Transcribed_RNA"/>
</dbReference>
<dbReference type="GO" id="GO:0001671">
    <property type="term" value="F:ATPase activator activity"/>
    <property type="evidence" value="ECO:0007669"/>
    <property type="project" value="InterPro"/>
</dbReference>
<dbReference type="InterPro" id="IPR036869">
    <property type="entry name" value="J_dom_sf"/>
</dbReference>
<evidence type="ECO:0000313" key="1">
    <source>
        <dbReference type="EMBL" id="CAE4560450.1"/>
    </source>
</evidence>
<accession>A0A7S4UEX1</accession>
<evidence type="ECO:0008006" key="2">
    <source>
        <dbReference type="Google" id="ProtNLM"/>
    </source>
</evidence>
<dbReference type="PANTHER" id="PTHR14021:SF15">
    <property type="entry name" value="IRON-SULFUR CLUSTER CO-CHAPERONE PROTEIN HSCB"/>
    <property type="match status" value="1"/>
</dbReference>
<dbReference type="GO" id="GO:1990230">
    <property type="term" value="C:iron-sulfur cluster transfer complex"/>
    <property type="evidence" value="ECO:0007669"/>
    <property type="project" value="TreeGrafter"/>
</dbReference>
<sequence length="253" mass="28386">MWRCRVPGRPGFWLQVFHARERSTAFGVRRWFASCGRCGASPLRGPDFYWCDHCGRVPPAASAKSVTYFEALGLPARFEVDLAAAKPRFRELDRRFEDLARKGEDMEALKAYVQRCQEARRGFGRLLQTQAWKTLRDPLMRAEHLLAVHGVEALPHRGSELLPSVQALEDEALSAEVEDSAAIARAVEQNSRATQEAESRLAAELRGEHWVEARSALLEVQQRRALKTRLEDLAMENSEAATPAHSSTVGGIH</sequence>
<gene>
    <name evidence="1" type="ORF">AMON00008_LOCUS69</name>
</gene>
<dbReference type="GO" id="GO:0051087">
    <property type="term" value="F:protein-folding chaperone binding"/>
    <property type="evidence" value="ECO:0007669"/>
    <property type="project" value="InterPro"/>
</dbReference>
<proteinExistence type="predicted"/>
<name>A0A7S4UEX1_9DINO</name>
<dbReference type="PANTHER" id="PTHR14021">
    <property type="entry name" value="IRON-SULFUR CLUSTER CO-CHAPERONE PROTEIN HSCB"/>
    <property type="match status" value="1"/>
</dbReference>
<protein>
    <recommendedName>
        <fullName evidence="2">Co-chaperone HscB C-terminal oligomerisation domain-containing protein</fullName>
    </recommendedName>
</protein>
<reference evidence="1" key="1">
    <citation type="submission" date="2021-01" db="EMBL/GenBank/DDBJ databases">
        <authorList>
            <person name="Corre E."/>
            <person name="Pelletier E."/>
            <person name="Niang G."/>
            <person name="Scheremetjew M."/>
            <person name="Finn R."/>
            <person name="Kale V."/>
            <person name="Holt S."/>
            <person name="Cochrane G."/>
            <person name="Meng A."/>
            <person name="Brown T."/>
            <person name="Cohen L."/>
        </authorList>
    </citation>
    <scope>NUCLEOTIDE SEQUENCE</scope>
    <source>
        <strain evidence="1">CCMP3105</strain>
    </source>
</reference>
<dbReference type="GO" id="GO:0044571">
    <property type="term" value="P:[2Fe-2S] cluster assembly"/>
    <property type="evidence" value="ECO:0007669"/>
    <property type="project" value="InterPro"/>
</dbReference>
<dbReference type="InterPro" id="IPR004640">
    <property type="entry name" value="HscB"/>
</dbReference>
<dbReference type="Gene3D" id="1.10.287.110">
    <property type="entry name" value="DnaJ domain"/>
    <property type="match status" value="1"/>
</dbReference>
<organism evidence="1">
    <name type="scientific">Alexandrium monilatum</name>
    <dbReference type="NCBI Taxonomy" id="311494"/>
    <lineage>
        <taxon>Eukaryota</taxon>
        <taxon>Sar</taxon>
        <taxon>Alveolata</taxon>
        <taxon>Dinophyceae</taxon>
        <taxon>Gonyaulacales</taxon>
        <taxon>Pyrocystaceae</taxon>
        <taxon>Alexandrium</taxon>
    </lineage>
</organism>
<dbReference type="AlphaFoldDB" id="A0A7S4UEX1"/>